<dbReference type="Proteomes" id="UP000708208">
    <property type="component" value="Unassembled WGS sequence"/>
</dbReference>
<keyword evidence="3" id="KW-1185">Reference proteome</keyword>
<feature type="compositionally biased region" description="Polar residues" evidence="1">
    <location>
        <begin position="58"/>
        <end position="81"/>
    </location>
</feature>
<protein>
    <submittedName>
        <fullName evidence="2">Uncharacterized protein</fullName>
    </submittedName>
</protein>
<organism evidence="2 3">
    <name type="scientific">Allacma fusca</name>
    <dbReference type="NCBI Taxonomy" id="39272"/>
    <lineage>
        <taxon>Eukaryota</taxon>
        <taxon>Metazoa</taxon>
        <taxon>Ecdysozoa</taxon>
        <taxon>Arthropoda</taxon>
        <taxon>Hexapoda</taxon>
        <taxon>Collembola</taxon>
        <taxon>Symphypleona</taxon>
        <taxon>Sminthuridae</taxon>
        <taxon>Allacma</taxon>
    </lineage>
</organism>
<gene>
    <name evidence="2" type="ORF">AFUS01_LOCUS2379</name>
</gene>
<feature type="region of interest" description="Disordered" evidence="1">
    <location>
        <begin position="40"/>
        <end position="81"/>
    </location>
</feature>
<proteinExistence type="predicted"/>
<name>A0A8J2J9K1_9HEXA</name>
<comment type="caution">
    <text evidence="2">The sequence shown here is derived from an EMBL/GenBank/DDBJ whole genome shotgun (WGS) entry which is preliminary data.</text>
</comment>
<reference evidence="2" key="1">
    <citation type="submission" date="2021-06" db="EMBL/GenBank/DDBJ databases">
        <authorList>
            <person name="Hodson N. C."/>
            <person name="Mongue J. A."/>
            <person name="Jaron S. K."/>
        </authorList>
    </citation>
    <scope>NUCLEOTIDE SEQUENCE</scope>
</reference>
<dbReference type="AlphaFoldDB" id="A0A8J2J9K1"/>
<evidence type="ECO:0000256" key="1">
    <source>
        <dbReference type="SAM" id="MobiDB-lite"/>
    </source>
</evidence>
<evidence type="ECO:0000313" key="2">
    <source>
        <dbReference type="EMBL" id="CAG7675643.1"/>
    </source>
</evidence>
<accession>A0A8J2J9K1</accession>
<feature type="non-terminal residue" evidence="2">
    <location>
        <position position="1"/>
    </location>
</feature>
<sequence length="81" mass="8842">MSLIPGGVFNELIKQLNVPGSAIGNNNQVLLVFKESIEATNHPRSPKPTREITFGRKATTNSKTKLTSGEDSVSEWKTTTK</sequence>
<evidence type="ECO:0000313" key="3">
    <source>
        <dbReference type="Proteomes" id="UP000708208"/>
    </source>
</evidence>
<dbReference type="EMBL" id="CAJVCH010013546">
    <property type="protein sequence ID" value="CAG7675643.1"/>
    <property type="molecule type" value="Genomic_DNA"/>
</dbReference>